<evidence type="ECO:0000259" key="13">
    <source>
        <dbReference type="Pfam" id="PF23194"/>
    </source>
</evidence>
<evidence type="ECO:0000259" key="11">
    <source>
        <dbReference type="Pfam" id="PF23141"/>
    </source>
</evidence>
<proteinExistence type="predicted"/>
<reference evidence="15" key="1">
    <citation type="submission" date="2014-11" db="EMBL/GenBank/DDBJ databases">
        <authorList>
            <person name="Geib S."/>
        </authorList>
    </citation>
    <scope>NUCLEOTIDE SEQUENCE</scope>
</reference>
<evidence type="ECO:0000256" key="1">
    <source>
        <dbReference type="ARBA" id="ARBA00004115"/>
    </source>
</evidence>
<keyword evidence="5" id="KW-1133">Transmembrane helix</keyword>
<protein>
    <submittedName>
        <fullName evidence="15">Nodal modulator 1</fullName>
    </submittedName>
</protein>
<feature type="domain" description="NOMO-like N-terminal beta-sandwich" evidence="8">
    <location>
        <begin position="31"/>
        <end position="115"/>
    </location>
</feature>
<dbReference type="SUPFAM" id="SSF49452">
    <property type="entry name" value="Starch-binding domain-like"/>
    <property type="match status" value="1"/>
</dbReference>
<dbReference type="GO" id="GO:0005789">
    <property type="term" value="C:endoplasmic reticulum membrane"/>
    <property type="evidence" value="ECO:0007669"/>
    <property type="project" value="UniProtKB-SubCell"/>
</dbReference>
<evidence type="ECO:0000256" key="5">
    <source>
        <dbReference type="ARBA" id="ARBA00022989"/>
    </source>
</evidence>
<dbReference type="Pfam" id="PF22902">
    <property type="entry name" value="NOMO1-like_9th"/>
    <property type="match status" value="1"/>
</dbReference>
<accession>A0A0A1XI21</accession>
<evidence type="ECO:0000256" key="2">
    <source>
        <dbReference type="ARBA" id="ARBA00022692"/>
    </source>
</evidence>
<dbReference type="InterPro" id="IPR056191">
    <property type="entry name" value="NOMO_12th"/>
</dbReference>
<evidence type="ECO:0000256" key="3">
    <source>
        <dbReference type="ARBA" id="ARBA00022729"/>
    </source>
</evidence>
<dbReference type="InterPro" id="IPR056190">
    <property type="entry name" value="NOMO_5th"/>
</dbReference>
<organism evidence="15">
    <name type="scientific">Zeugodacus cucurbitae</name>
    <name type="common">Melon fruit fly</name>
    <name type="synonym">Bactrocera cucurbitae</name>
    <dbReference type="NCBI Taxonomy" id="28588"/>
    <lineage>
        <taxon>Eukaryota</taxon>
        <taxon>Metazoa</taxon>
        <taxon>Ecdysozoa</taxon>
        <taxon>Arthropoda</taxon>
        <taxon>Hexapoda</taxon>
        <taxon>Insecta</taxon>
        <taxon>Pterygota</taxon>
        <taxon>Neoptera</taxon>
        <taxon>Endopterygota</taxon>
        <taxon>Diptera</taxon>
        <taxon>Brachycera</taxon>
        <taxon>Muscomorpha</taxon>
        <taxon>Tephritoidea</taxon>
        <taxon>Tephritidae</taxon>
        <taxon>Zeugodacus</taxon>
        <taxon>Zeugodacus</taxon>
    </lineage>
</organism>
<dbReference type="SUPFAM" id="SSF49478">
    <property type="entry name" value="Cna protein B-type domain"/>
    <property type="match status" value="2"/>
</dbReference>
<dbReference type="EMBL" id="GBXI01003666">
    <property type="protein sequence ID" value="JAD10626.1"/>
    <property type="molecule type" value="Transcribed_RNA"/>
</dbReference>
<dbReference type="InterPro" id="IPR051417">
    <property type="entry name" value="SDr/BOS_complex"/>
</dbReference>
<dbReference type="InterPro" id="IPR055073">
    <property type="entry name" value="NOMO1-like_9th"/>
</dbReference>
<feature type="domain" description="NOMO fifth transthyretin-like" evidence="13">
    <location>
        <begin position="402"/>
        <end position="482"/>
    </location>
</feature>
<evidence type="ECO:0000313" key="15">
    <source>
        <dbReference type="EMBL" id="JAD10626.1"/>
    </source>
</evidence>
<evidence type="ECO:0000256" key="7">
    <source>
        <dbReference type="SAM" id="SignalP"/>
    </source>
</evidence>
<evidence type="ECO:0000259" key="12">
    <source>
        <dbReference type="Pfam" id="PF23192"/>
    </source>
</evidence>
<dbReference type="Pfam" id="PF22904">
    <property type="entry name" value="NOMO1-like_2nd"/>
    <property type="match status" value="1"/>
</dbReference>
<dbReference type="InterPro" id="IPR056319">
    <property type="entry name" value="NOMO_7th"/>
</dbReference>
<evidence type="ECO:0000313" key="14">
    <source>
        <dbReference type="EMBL" id="JAD01693.1"/>
    </source>
</evidence>
<feature type="chain" id="PRO_5011029429" evidence="7">
    <location>
        <begin position="25"/>
        <end position="1207"/>
    </location>
</feature>
<dbReference type="GO" id="GO:0030246">
    <property type="term" value="F:carbohydrate binding"/>
    <property type="evidence" value="ECO:0007669"/>
    <property type="project" value="InterPro"/>
</dbReference>
<dbReference type="Gene3D" id="2.60.40.1120">
    <property type="entry name" value="Carboxypeptidase-like, regulatory domain"/>
    <property type="match status" value="2"/>
</dbReference>
<dbReference type="Pfam" id="PF23194">
    <property type="entry name" value="NOMO_5th"/>
    <property type="match status" value="1"/>
</dbReference>
<name>A0A0A1XI21_ZEUCU</name>
<reference evidence="15" key="2">
    <citation type="journal article" date="2015" name="Gigascience">
        <title>Reconstructing a comprehensive transcriptome assembly of a white-pupal translocated strain of the pest fruit fly Bactrocera cucurbitae.</title>
        <authorList>
            <person name="Sim S.B."/>
            <person name="Calla B."/>
            <person name="Hall B."/>
            <person name="DeRego T."/>
            <person name="Geib S.M."/>
        </authorList>
    </citation>
    <scope>NUCLEOTIDE SEQUENCE</scope>
</reference>
<dbReference type="Pfam" id="PF23192">
    <property type="entry name" value="NOMO_12th"/>
    <property type="match status" value="1"/>
</dbReference>
<dbReference type="Pfam" id="PF22898">
    <property type="entry name" value="NOMO1-like_1st"/>
    <property type="match status" value="1"/>
</dbReference>
<dbReference type="InterPro" id="IPR055074">
    <property type="entry name" value="NOMO1-3_2nd"/>
</dbReference>
<dbReference type="EMBL" id="GBXI01012599">
    <property type="protein sequence ID" value="JAD01693.1"/>
    <property type="molecule type" value="Transcribed_RNA"/>
</dbReference>
<evidence type="ECO:0000259" key="10">
    <source>
        <dbReference type="Pfam" id="PF22904"/>
    </source>
</evidence>
<feature type="signal peptide" evidence="7">
    <location>
        <begin position="1"/>
        <end position="24"/>
    </location>
</feature>
<dbReference type="AlphaFoldDB" id="A0A0A1XI21"/>
<gene>
    <name evidence="15" type="primary">NOMO1_2</name>
    <name evidence="14" type="synonym">NOMO1_1</name>
    <name evidence="14" type="ORF">g.27371</name>
    <name evidence="15" type="ORF">g.27384</name>
</gene>
<keyword evidence="3 7" id="KW-0732">Signal</keyword>
<feature type="domain" description="NOMO seventh transthyretin-like" evidence="11">
    <location>
        <begin position="580"/>
        <end position="662"/>
    </location>
</feature>
<keyword evidence="4" id="KW-0256">Endoplasmic reticulum</keyword>
<comment type="subcellular location">
    <subcellularLocation>
        <location evidence="1">Endoplasmic reticulum membrane</location>
        <topology evidence="1">Single-pass type I membrane protein</topology>
    </subcellularLocation>
</comment>
<feature type="domain" description="NOMO C-terminal transthyretin-like" evidence="12">
    <location>
        <begin position="1014"/>
        <end position="1115"/>
    </location>
</feature>
<dbReference type="InterPro" id="IPR055075">
    <property type="entry name" value="NOMO-like_N"/>
</dbReference>
<evidence type="ECO:0000259" key="8">
    <source>
        <dbReference type="Pfam" id="PF22898"/>
    </source>
</evidence>
<evidence type="ECO:0000256" key="6">
    <source>
        <dbReference type="ARBA" id="ARBA00023136"/>
    </source>
</evidence>
<dbReference type="Pfam" id="PF23141">
    <property type="entry name" value="Ig_NOMO"/>
    <property type="match status" value="1"/>
</dbReference>
<sequence>MNVIRLIYLILLTEFSCILYYSTADDVLGCGGFLKSHAEIDFSKVEVKLLTRQGSLKDKTDCSPSNGYYFLPIYDKGEYLLQVSPPPGWSFEPQQVELNFDGKNDICSQGKDVNFVFKGFGITGKVALAGQINSGAHGVNVHLISEAENKERHVVTNTNGIFSFTPIIPGKYKLFATHPRWHFSKSEHNVLVESGNTELPENSLVVGGFDVLGHFNSNGQLTGGIELALFRKKGQTLPLLCDQGRHGELSINNSNYEKLSGCQTSVDKKGNYIFKGVPPGKYLVQPIVENSTHKLHITPMVIELEVDKDTLLIKDEFKITGFTVSGKVLKSHSGLPIEGAIVFLNNEAISKSNKDGSYTLENVKPGYYKLRAEYPQYQFGEQELDLKINTPNIADLVPVAYEVCGKVVSQKSYVIGITKHSPVFHTTVSSKSESGDWCTYLSSGKYNVEVLTTDPDKNSGIQFFPVQQQIEVQYQPLKDILFSQLRAILSGEVKCLPDASEICTAAEITLNSLNSDGQRTGHTEKLRAKGGKYLFQDILPGAYELTISQENLCFDSTTVFVNVATVRQTAPAFLQRGYEVTIISSHRAIMKYSYTDTVVPVQQQQLLVDTLKLLTGVNTFCVPTFGTYKFKLEGCHLYDETLPNSFNTAEKNPVIITATAHKIGVRVLSSDANIDSLRLIVESKSIGKHTVTPIAESHKVDGKYAFRYDVHLQPQEIIHITPQSDVLLFSPQNKELIGGNDCVDVAFNFVATRGLIIKGKVVPALANATVILSYPDNQELTSQILHTNINGEFTFGPIDDNLKYELKAEKESYVFSDYNWHTSSFQVHKLCEIIVNVKDEEGKTLSGVLLSLSGAESYRRNLITAEEPINFHSLSPSRYFLRPMMKEYKFEPSSKIIDIKDGETSNLEFIGKRMAFSIFGSINSLNGEPFGQINIEALSDESCQHQQEETTSENNGQYRLRGLQPGCTYILKPKDIGSPDSNIARSIPETRIVEIAKTDIRGVNLIAISPITFVDVIVRVCATLNDHYKTFRIFMYRKGASDSPIYSQRVETPLNTKSNFNPGIMVFLPRIPLDGKSYIVELKSTLSDKTYSYILPMETFVADTSSILIEMNFKPEIRTAEADLNQNSISALILVALVSIAFFKQDIAMDFLNFIWNKGNNIARDIAQKQEISRKKELRNVEPINQRKIDKIADQINSVTKKKAKRI</sequence>
<feature type="domain" description="NOMO-like ninth beta-sandwich" evidence="9">
    <location>
        <begin position="753"/>
        <end position="826"/>
    </location>
</feature>
<evidence type="ECO:0000259" key="9">
    <source>
        <dbReference type="Pfam" id="PF22902"/>
    </source>
</evidence>
<dbReference type="PANTHER" id="PTHR23303:SF14">
    <property type="entry name" value="BOS COMPLEX SUBUNIT NOMO1-RELATED"/>
    <property type="match status" value="1"/>
</dbReference>
<dbReference type="InterPro" id="IPR013784">
    <property type="entry name" value="Carb-bd-like_fold"/>
</dbReference>
<evidence type="ECO:0000256" key="4">
    <source>
        <dbReference type="ARBA" id="ARBA00022824"/>
    </source>
</evidence>
<keyword evidence="6" id="KW-0472">Membrane</keyword>
<keyword evidence="2" id="KW-0812">Transmembrane</keyword>
<feature type="domain" description="NOMO second beta-sandwich" evidence="10">
    <location>
        <begin position="117"/>
        <end position="206"/>
    </location>
</feature>
<dbReference type="Pfam" id="PF13620">
    <property type="entry name" value="CarboxypepD_reg"/>
    <property type="match status" value="1"/>
</dbReference>
<dbReference type="PANTHER" id="PTHR23303">
    <property type="entry name" value="CARBOXYPEPTIDASE REGULATORY REGION-CONTAINING"/>
    <property type="match status" value="1"/>
</dbReference>